<name>A0A8H6JVU6_9PEZI</name>
<protein>
    <recommendedName>
        <fullName evidence="2">Aminotransferase class I/classII large domain-containing protein</fullName>
    </recommendedName>
</protein>
<keyword evidence="1" id="KW-0663">Pyridoxal phosphate</keyword>
<evidence type="ECO:0000313" key="4">
    <source>
        <dbReference type="Proteomes" id="UP000652219"/>
    </source>
</evidence>
<dbReference type="InterPro" id="IPR015421">
    <property type="entry name" value="PyrdxlP-dep_Trfase_major"/>
</dbReference>
<dbReference type="PRINTS" id="PR00753">
    <property type="entry name" value="ACCSYNTHASE"/>
</dbReference>
<feature type="domain" description="Aminotransferase class I/classII large" evidence="2">
    <location>
        <begin position="107"/>
        <end position="435"/>
    </location>
</feature>
<dbReference type="InterPro" id="IPR015424">
    <property type="entry name" value="PyrdxlP-dep_Trfase"/>
</dbReference>
<evidence type="ECO:0000313" key="3">
    <source>
        <dbReference type="EMBL" id="KAF6819705.1"/>
    </source>
</evidence>
<organism evidence="3 4">
    <name type="scientific">Colletotrichum sojae</name>
    <dbReference type="NCBI Taxonomy" id="2175907"/>
    <lineage>
        <taxon>Eukaryota</taxon>
        <taxon>Fungi</taxon>
        <taxon>Dikarya</taxon>
        <taxon>Ascomycota</taxon>
        <taxon>Pezizomycotina</taxon>
        <taxon>Sordariomycetes</taxon>
        <taxon>Hypocreomycetidae</taxon>
        <taxon>Glomerellales</taxon>
        <taxon>Glomerellaceae</taxon>
        <taxon>Colletotrichum</taxon>
        <taxon>Colletotrichum orchidearum species complex</taxon>
    </lineage>
</organism>
<dbReference type="EMBL" id="WIGN01000008">
    <property type="protein sequence ID" value="KAF6819705.1"/>
    <property type="molecule type" value="Genomic_DNA"/>
</dbReference>
<dbReference type="SUPFAM" id="SSF53383">
    <property type="entry name" value="PLP-dependent transferases"/>
    <property type="match status" value="1"/>
</dbReference>
<evidence type="ECO:0000259" key="2">
    <source>
        <dbReference type="Pfam" id="PF00155"/>
    </source>
</evidence>
<evidence type="ECO:0000256" key="1">
    <source>
        <dbReference type="ARBA" id="ARBA00022898"/>
    </source>
</evidence>
<gene>
    <name evidence="3" type="ORF">CSOJ01_01112</name>
</gene>
<keyword evidence="4" id="KW-1185">Reference proteome</keyword>
<accession>A0A8H6JVU6</accession>
<dbReference type="Pfam" id="PF00155">
    <property type="entry name" value="Aminotran_1_2"/>
    <property type="match status" value="1"/>
</dbReference>
<dbReference type="Gene3D" id="3.90.1150.10">
    <property type="entry name" value="Aspartate Aminotransferase, domain 1"/>
    <property type="match status" value="1"/>
</dbReference>
<proteinExistence type="predicted"/>
<dbReference type="PANTHER" id="PTHR43795">
    <property type="entry name" value="BIFUNCTIONAL ASPARTATE AMINOTRANSFERASE AND GLUTAMATE/ASPARTATE-PREPHENATE AMINOTRANSFERASE-RELATED"/>
    <property type="match status" value="1"/>
</dbReference>
<sequence length="488" mass="54119">MASARNAIKPSLRALANLESGAFIDLENEAGKLPQYDPESRPDGLIDLSGAINGLMDDFLGEEMDEFAKSYDFHQGLLAKLLVVDDVADIHSHSIWRSDGTQSKFNPALPVNADDILVTNGVTSLIDLMAFGMCEPGEGIMVITPTYMMFPHDVCARTGVRLIPVHLDNIDDQFDVRRSSKLIEAMEKAHSAARKDGSNPKALLLCNPNNPCGRTYPRSTLVDIARFCGRRGMHLLSDEIYAMSTCSPSEPFTSMLSIPDDPARGVFAENVHCMYGASKDFGCGGLRLGFLVTRNELLWKSIRRLALFTWVSTFPAAFFSHFLRREDAVDRYLSTYRERLAKRYAVTAELLREEGIPFGPANGGIFVFVRLTKWLVYFGHPSKTDGSREMQLCQYLLDEAGVFLSPGVLSLSPVPGCFRLVYTGNAEHVSLAIGRLGKALQGLEQQRKPSALERNSQEDCSGIEKEKGISEERRPRRSIARFFLCGNS</sequence>
<dbReference type="Proteomes" id="UP000652219">
    <property type="component" value="Unassembled WGS sequence"/>
</dbReference>
<dbReference type="InterPro" id="IPR050478">
    <property type="entry name" value="Ethylene_sulfur-biosynth"/>
</dbReference>
<dbReference type="GO" id="GO:0008483">
    <property type="term" value="F:transaminase activity"/>
    <property type="evidence" value="ECO:0007669"/>
    <property type="project" value="TreeGrafter"/>
</dbReference>
<dbReference type="AlphaFoldDB" id="A0A8H6JVU6"/>
<dbReference type="Gene3D" id="3.40.640.10">
    <property type="entry name" value="Type I PLP-dependent aspartate aminotransferase-like (Major domain)"/>
    <property type="match status" value="1"/>
</dbReference>
<dbReference type="GO" id="GO:0030170">
    <property type="term" value="F:pyridoxal phosphate binding"/>
    <property type="evidence" value="ECO:0007669"/>
    <property type="project" value="InterPro"/>
</dbReference>
<dbReference type="InterPro" id="IPR004839">
    <property type="entry name" value="Aminotransferase_I/II_large"/>
</dbReference>
<dbReference type="InterPro" id="IPR015422">
    <property type="entry name" value="PyrdxlP-dep_Trfase_small"/>
</dbReference>
<reference evidence="3 4" key="1">
    <citation type="journal article" date="2020" name="Phytopathology">
        <title>Genome Sequence Resources of Colletotrichum truncatum, C. plurivorum, C. musicola, and C. sojae: Four Species Pathogenic to Soybean (Glycine max).</title>
        <authorList>
            <person name="Rogerio F."/>
            <person name="Boufleur T.R."/>
            <person name="Ciampi-Guillardi M."/>
            <person name="Sukno S.A."/>
            <person name="Thon M.R."/>
            <person name="Massola Junior N.S."/>
            <person name="Baroncelli R."/>
        </authorList>
    </citation>
    <scope>NUCLEOTIDE SEQUENCE [LARGE SCALE GENOMIC DNA]</scope>
    <source>
        <strain evidence="3 4">LFN0009</strain>
    </source>
</reference>
<dbReference type="GO" id="GO:0006520">
    <property type="term" value="P:amino acid metabolic process"/>
    <property type="evidence" value="ECO:0007669"/>
    <property type="project" value="TreeGrafter"/>
</dbReference>
<dbReference type="CDD" id="cd00609">
    <property type="entry name" value="AAT_like"/>
    <property type="match status" value="1"/>
</dbReference>
<dbReference type="PANTHER" id="PTHR43795:SF39">
    <property type="entry name" value="AMINOTRANSFERASE CLASS I_CLASSII DOMAIN-CONTAINING PROTEIN"/>
    <property type="match status" value="1"/>
</dbReference>
<comment type="caution">
    <text evidence="3">The sequence shown here is derived from an EMBL/GenBank/DDBJ whole genome shotgun (WGS) entry which is preliminary data.</text>
</comment>